<accession>A0A1V1P1L0</accession>
<dbReference type="InterPro" id="IPR038718">
    <property type="entry name" value="SNF2-like_sf"/>
</dbReference>
<reference evidence="4" key="1">
    <citation type="submission" date="2012-11" db="EMBL/GenBank/DDBJ databases">
        <authorList>
            <person name="Lucero-Rivera Y.E."/>
            <person name="Tovar-Ramirez D."/>
        </authorList>
    </citation>
    <scope>NUCLEOTIDE SEQUENCE [LARGE SCALE GENOMIC DNA]</scope>
    <source>
        <strain evidence="4">Araruama</strain>
    </source>
</reference>
<evidence type="ECO:0000259" key="2">
    <source>
        <dbReference type="PROSITE" id="PS51192"/>
    </source>
</evidence>
<dbReference type="GO" id="GO:0005524">
    <property type="term" value="F:ATP binding"/>
    <property type="evidence" value="ECO:0007669"/>
    <property type="project" value="InterPro"/>
</dbReference>
<dbReference type="InterPro" id="IPR027417">
    <property type="entry name" value="P-loop_NTPase"/>
</dbReference>
<dbReference type="GO" id="GO:0004674">
    <property type="term" value="F:protein serine/threonine kinase activity"/>
    <property type="evidence" value="ECO:0007669"/>
    <property type="project" value="UniProtKB-KW"/>
</dbReference>
<dbReference type="Pfam" id="PF12419">
    <property type="entry name" value="DUF3670"/>
    <property type="match status" value="1"/>
</dbReference>
<dbReference type="Gene3D" id="3.40.50.300">
    <property type="entry name" value="P-loop containing nucleotide triphosphate hydrolases"/>
    <property type="match status" value="1"/>
</dbReference>
<protein>
    <submittedName>
        <fullName evidence="3">Non-specific serine/threonine protein kinase</fullName>
    </submittedName>
</protein>
<gene>
    <name evidence="3" type="ORF">OMM_04448</name>
</gene>
<keyword evidence="3" id="KW-0723">Serine/threonine-protein kinase</keyword>
<dbReference type="AlphaFoldDB" id="A0A1V1P1L0"/>
<dbReference type="Proteomes" id="UP000189670">
    <property type="component" value="Unassembled WGS sequence"/>
</dbReference>
<dbReference type="Pfam" id="PF00271">
    <property type="entry name" value="Helicase_C"/>
    <property type="match status" value="1"/>
</dbReference>
<keyword evidence="3" id="KW-0418">Kinase</keyword>
<evidence type="ECO:0000313" key="3">
    <source>
        <dbReference type="EMBL" id="ETR68635.1"/>
    </source>
</evidence>
<dbReference type="InterPro" id="IPR001650">
    <property type="entry name" value="Helicase_C-like"/>
</dbReference>
<dbReference type="InterPro" id="IPR049730">
    <property type="entry name" value="SNF2/RAD54-like_C"/>
</dbReference>
<dbReference type="GO" id="GO:0016787">
    <property type="term" value="F:hydrolase activity"/>
    <property type="evidence" value="ECO:0007669"/>
    <property type="project" value="UniProtKB-KW"/>
</dbReference>
<dbReference type="Gene3D" id="3.40.50.10810">
    <property type="entry name" value="Tandem AAA-ATPase domain"/>
    <property type="match status" value="1"/>
</dbReference>
<proteinExistence type="predicted"/>
<dbReference type="PROSITE" id="PS51192">
    <property type="entry name" value="HELICASE_ATP_BIND_1"/>
    <property type="match status" value="1"/>
</dbReference>
<dbReference type="SMART" id="SM00487">
    <property type="entry name" value="DEXDc"/>
    <property type="match status" value="1"/>
</dbReference>
<keyword evidence="3" id="KW-0808">Transferase</keyword>
<dbReference type="PANTHER" id="PTHR10799">
    <property type="entry name" value="SNF2/RAD54 HELICASE FAMILY"/>
    <property type="match status" value="1"/>
</dbReference>
<dbReference type="InterPro" id="IPR022138">
    <property type="entry name" value="DUF3670"/>
</dbReference>
<dbReference type="InterPro" id="IPR014001">
    <property type="entry name" value="Helicase_ATP-bd"/>
</dbReference>
<dbReference type="InterPro" id="IPR000330">
    <property type="entry name" value="SNF2_N"/>
</dbReference>
<keyword evidence="1" id="KW-0378">Hydrolase</keyword>
<organism evidence="3 4">
    <name type="scientific">Candidatus Magnetoglobus multicellularis str. Araruama</name>
    <dbReference type="NCBI Taxonomy" id="890399"/>
    <lineage>
        <taxon>Bacteria</taxon>
        <taxon>Pseudomonadati</taxon>
        <taxon>Thermodesulfobacteriota</taxon>
        <taxon>Desulfobacteria</taxon>
        <taxon>Desulfobacterales</taxon>
        <taxon>Desulfobacteraceae</taxon>
        <taxon>Candidatus Magnetoglobus</taxon>
    </lineage>
</organism>
<dbReference type="CDD" id="cd18793">
    <property type="entry name" value="SF2_C_SNF"/>
    <property type="match status" value="1"/>
</dbReference>
<dbReference type="SUPFAM" id="SSF52540">
    <property type="entry name" value="P-loop containing nucleoside triphosphate hydrolases"/>
    <property type="match status" value="2"/>
</dbReference>
<feature type="domain" description="Helicase ATP-binding" evidence="2">
    <location>
        <begin position="352"/>
        <end position="515"/>
    </location>
</feature>
<name>A0A1V1P1L0_9BACT</name>
<comment type="caution">
    <text evidence="3">The sequence shown here is derived from an EMBL/GenBank/DDBJ whole genome shotgun (WGS) entry which is preliminary data.</text>
</comment>
<evidence type="ECO:0000313" key="4">
    <source>
        <dbReference type="Proteomes" id="UP000189670"/>
    </source>
</evidence>
<dbReference type="EMBL" id="ATBP01000880">
    <property type="protein sequence ID" value="ETR68635.1"/>
    <property type="molecule type" value="Genomic_DNA"/>
</dbReference>
<evidence type="ECO:0000256" key="1">
    <source>
        <dbReference type="ARBA" id="ARBA00022801"/>
    </source>
</evidence>
<sequence length="728" mass="83890">MLKISDLEQLRETIQISLSNTEKAILLDTVPMMPGAEYVNDEFIDQICIRIQQFFIDSIAHYNGSVESFIQTFRSDIHLIGRIYFHLVENKKGDAPFAFMATYSTRLNSQGKSRHLPLQYALKEYGENQEKLMDLLTTVYRAAENSKLVDRMIDTGEIFHPLAMYPQEAYTFLKEIPLYEDAGILCRIPDWWKAKGVSSSVSINLGERKPSLLGMDAILSFDASILIGDLELTPSEARQLLAESEGLAFIKNKWVPVDHEKLKQTLEAYQKAEQLMKDGLTIREAMQLQLNPQKLVGFESDDDDQLCISNGEWFDSVMQKLQNPDRTQDAKINRQFKAKLRDYQKKGLNWLHYLYQLNFGACLADDMGLGKTVQLLAFLNSITNKKQNSSLLILPASLITNWVNEIQQFYPTLRYFVAHPGFHPHAYKMALTSEQLNQYDLIITTYALSYRYQWIQSYCFRYIILDEAQAIKNPNTKQSKGIKQLKSNNRIIMTGTPIENRLSDLWSLFDFLNPGLLGNKQEFSDFSKKLKNNPKGYSRLRRIIRPYILRRLKTDKTIISDLPDKIEMKTFADLSKKQIVLYETIIAEMKSVIENSEGIQRKGLILSALIKFKQVCNHPDQYLGIDTYDEKHSGKFERLREICETIYEKRERVLVFTQFKEMTSPLADFLKTIFQRDGVVIHGSVAVKKRKALIDQFQSDIYTPFMVLSLKAGGVGLNLTKSEPCHSF</sequence>
<dbReference type="Pfam" id="PF00176">
    <property type="entry name" value="SNF2-rel_dom"/>
    <property type="match status" value="1"/>
</dbReference>